<protein>
    <submittedName>
        <fullName evidence="1">Uncharacterized protein</fullName>
    </submittedName>
</protein>
<reference evidence="1" key="1">
    <citation type="journal article" date="2021" name="Environ. Microbiol.">
        <title>Gene family expansions and transcriptome signatures uncover fungal adaptations to wood decay.</title>
        <authorList>
            <person name="Hage H."/>
            <person name="Miyauchi S."/>
            <person name="Viragh M."/>
            <person name="Drula E."/>
            <person name="Min B."/>
            <person name="Chaduli D."/>
            <person name="Navarro D."/>
            <person name="Favel A."/>
            <person name="Norest M."/>
            <person name="Lesage-Meessen L."/>
            <person name="Balint B."/>
            <person name="Merenyi Z."/>
            <person name="de Eugenio L."/>
            <person name="Morin E."/>
            <person name="Martinez A.T."/>
            <person name="Baldrian P."/>
            <person name="Stursova M."/>
            <person name="Martinez M.J."/>
            <person name="Novotny C."/>
            <person name="Magnuson J.K."/>
            <person name="Spatafora J.W."/>
            <person name="Maurice S."/>
            <person name="Pangilinan J."/>
            <person name="Andreopoulos W."/>
            <person name="LaButti K."/>
            <person name="Hundley H."/>
            <person name="Na H."/>
            <person name="Kuo A."/>
            <person name="Barry K."/>
            <person name="Lipzen A."/>
            <person name="Henrissat B."/>
            <person name="Riley R."/>
            <person name="Ahrendt S."/>
            <person name="Nagy L.G."/>
            <person name="Grigoriev I.V."/>
            <person name="Martin F."/>
            <person name="Rosso M.N."/>
        </authorList>
    </citation>
    <scope>NUCLEOTIDE SEQUENCE</scope>
    <source>
        <strain evidence="1">CBS 384.51</strain>
    </source>
</reference>
<sequence length="100" mass="10191">MFFKTVPLALAIAALLGGTTASPTPALTCVSCPPSIVFEGVTRTLTLSREETGNTLQCNYDTPAISGFSPGCLYSNNGGTLIFSNTGGACPNPATVTNCL</sequence>
<dbReference type="Proteomes" id="UP001055072">
    <property type="component" value="Unassembled WGS sequence"/>
</dbReference>
<gene>
    <name evidence="1" type="ORF">BDY19DRAFT_917159</name>
</gene>
<keyword evidence="2" id="KW-1185">Reference proteome</keyword>
<comment type="caution">
    <text evidence="1">The sequence shown here is derived from an EMBL/GenBank/DDBJ whole genome shotgun (WGS) entry which is preliminary data.</text>
</comment>
<name>A0ACB8ULL9_9APHY</name>
<evidence type="ECO:0000313" key="1">
    <source>
        <dbReference type="EMBL" id="KAI0095292.1"/>
    </source>
</evidence>
<dbReference type="EMBL" id="MU274900">
    <property type="protein sequence ID" value="KAI0095292.1"/>
    <property type="molecule type" value="Genomic_DNA"/>
</dbReference>
<evidence type="ECO:0000313" key="2">
    <source>
        <dbReference type="Proteomes" id="UP001055072"/>
    </source>
</evidence>
<organism evidence="1 2">
    <name type="scientific">Irpex rosettiformis</name>
    <dbReference type="NCBI Taxonomy" id="378272"/>
    <lineage>
        <taxon>Eukaryota</taxon>
        <taxon>Fungi</taxon>
        <taxon>Dikarya</taxon>
        <taxon>Basidiomycota</taxon>
        <taxon>Agaricomycotina</taxon>
        <taxon>Agaricomycetes</taxon>
        <taxon>Polyporales</taxon>
        <taxon>Irpicaceae</taxon>
        <taxon>Irpex</taxon>
    </lineage>
</organism>
<accession>A0ACB8ULL9</accession>
<proteinExistence type="predicted"/>